<gene>
    <name evidence="1" type="ORF">GCN75_03480</name>
</gene>
<evidence type="ECO:0008006" key="3">
    <source>
        <dbReference type="Google" id="ProtNLM"/>
    </source>
</evidence>
<proteinExistence type="predicted"/>
<organism evidence="1 2">
    <name type="scientific">Janthinobacterium violaceinigrum</name>
    <dbReference type="NCBI Taxonomy" id="2654252"/>
    <lineage>
        <taxon>Bacteria</taxon>
        <taxon>Pseudomonadati</taxon>
        <taxon>Pseudomonadota</taxon>
        <taxon>Betaproteobacteria</taxon>
        <taxon>Burkholderiales</taxon>
        <taxon>Oxalobacteraceae</taxon>
        <taxon>Janthinobacterium</taxon>
    </lineage>
</organism>
<name>A0A6I1IFX9_9BURK</name>
<sequence>MQIAEFIAKTKASQDLAVRAITMKIDNKLVGRSPVGDAKFWKHKPPTGYTGGRFRANWQLSIGSPSAGVRELIDKDGSATIAAHGSTISAAKAGDVIFLVNNLPYAKRIEEGWSRQAPVGVVALTVVEFRTIVDDAVNGVRNGTTASEFAQGYSTYKL</sequence>
<evidence type="ECO:0000313" key="1">
    <source>
        <dbReference type="EMBL" id="KAB8066267.1"/>
    </source>
</evidence>
<dbReference type="EMBL" id="WFLI01000003">
    <property type="protein sequence ID" value="KAB8066267.1"/>
    <property type="molecule type" value="Genomic_DNA"/>
</dbReference>
<dbReference type="Proteomes" id="UP000468717">
    <property type="component" value="Unassembled WGS sequence"/>
</dbReference>
<evidence type="ECO:0000313" key="2">
    <source>
        <dbReference type="Proteomes" id="UP000468717"/>
    </source>
</evidence>
<reference evidence="1 2" key="1">
    <citation type="submission" date="2019-10" db="EMBL/GenBank/DDBJ databases">
        <title>Three novel species isolated from a subtropical stream in China.</title>
        <authorList>
            <person name="Lu H."/>
        </authorList>
    </citation>
    <scope>NUCLEOTIDE SEQUENCE [LARGE SCALE GENOMIC DNA]</scope>
    <source>
        <strain evidence="1 2">FT13W</strain>
    </source>
</reference>
<protein>
    <recommendedName>
        <fullName evidence="3">HK97 gp10 family phage protein</fullName>
    </recommendedName>
</protein>
<comment type="caution">
    <text evidence="1">The sequence shown here is derived from an EMBL/GenBank/DDBJ whole genome shotgun (WGS) entry which is preliminary data.</text>
</comment>
<dbReference type="RefSeq" id="WP_152281366.1">
    <property type="nucleotide sequence ID" value="NZ_WFLI01000003.1"/>
</dbReference>
<keyword evidence="2" id="KW-1185">Reference proteome</keyword>
<dbReference type="AlphaFoldDB" id="A0A6I1IFX9"/>
<accession>A0A6I1IFX9</accession>